<proteinExistence type="predicted"/>
<name>A0A0F8WN89_9ZZZZ</name>
<dbReference type="AlphaFoldDB" id="A0A0F8WN89"/>
<organism evidence="1">
    <name type="scientific">marine sediment metagenome</name>
    <dbReference type="NCBI Taxonomy" id="412755"/>
    <lineage>
        <taxon>unclassified sequences</taxon>
        <taxon>metagenomes</taxon>
        <taxon>ecological metagenomes</taxon>
    </lineage>
</organism>
<feature type="non-terminal residue" evidence="1">
    <location>
        <position position="1"/>
    </location>
</feature>
<dbReference type="EMBL" id="LAZR01064032">
    <property type="protein sequence ID" value="KKK58342.1"/>
    <property type="molecule type" value="Genomic_DNA"/>
</dbReference>
<protein>
    <submittedName>
        <fullName evidence="1">Uncharacterized protein</fullName>
    </submittedName>
</protein>
<sequence length="43" mass="4812">YKETLSGPTRLISIDGADHTFGSIPWQEELFSNTLEFILANLS</sequence>
<comment type="caution">
    <text evidence="1">The sequence shown here is derived from an EMBL/GenBank/DDBJ whole genome shotgun (WGS) entry which is preliminary data.</text>
</comment>
<gene>
    <name evidence="1" type="ORF">LCGC14_3045390</name>
</gene>
<accession>A0A0F8WN89</accession>
<reference evidence="1" key="1">
    <citation type="journal article" date="2015" name="Nature">
        <title>Complex archaea that bridge the gap between prokaryotes and eukaryotes.</title>
        <authorList>
            <person name="Spang A."/>
            <person name="Saw J.H."/>
            <person name="Jorgensen S.L."/>
            <person name="Zaremba-Niedzwiedzka K."/>
            <person name="Martijn J."/>
            <person name="Lind A.E."/>
            <person name="van Eijk R."/>
            <person name="Schleper C."/>
            <person name="Guy L."/>
            <person name="Ettema T.J."/>
        </authorList>
    </citation>
    <scope>NUCLEOTIDE SEQUENCE</scope>
</reference>
<evidence type="ECO:0000313" key="1">
    <source>
        <dbReference type="EMBL" id="KKK58342.1"/>
    </source>
</evidence>